<feature type="transmembrane region" description="Helical" evidence="1">
    <location>
        <begin position="20"/>
        <end position="39"/>
    </location>
</feature>
<protein>
    <submittedName>
        <fullName evidence="2">Uncharacterized protein</fullName>
    </submittedName>
</protein>
<keyword evidence="3" id="KW-1185">Reference proteome</keyword>
<keyword evidence="1" id="KW-0472">Membrane</keyword>
<name>A0A084TMN1_9FLAO</name>
<accession>A0A084TMN1</accession>
<dbReference type="EMBL" id="JPFK01000003">
    <property type="protein sequence ID" value="KFB01967.1"/>
    <property type="molecule type" value="Genomic_DNA"/>
</dbReference>
<evidence type="ECO:0000313" key="3">
    <source>
        <dbReference type="Proteomes" id="UP000028521"/>
    </source>
</evidence>
<keyword evidence="1" id="KW-1133">Transmembrane helix</keyword>
<organism evidence="2 3">
    <name type="scientific">Mangrovimonas yunxiaonensis</name>
    <dbReference type="NCBI Taxonomy" id="1197477"/>
    <lineage>
        <taxon>Bacteria</taxon>
        <taxon>Pseudomonadati</taxon>
        <taxon>Bacteroidota</taxon>
        <taxon>Flavobacteriia</taxon>
        <taxon>Flavobacteriales</taxon>
        <taxon>Flavobacteriaceae</taxon>
        <taxon>Mangrovimonas</taxon>
    </lineage>
</organism>
<dbReference type="Proteomes" id="UP000028521">
    <property type="component" value="Unassembled WGS sequence"/>
</dbReference>
<proteinExistence type="predicted"/>
<keyword evidence="1" id="KW-0812">Transmembrane</keyword>
<comment type="caution">
    <text evidence="2">The sequence shown here is derived from an EMBL/GenBank/DDBJ whole genome shotgun (WGS) entry which is preliminary data.</text>
</comment>
<dbReference type="STRING" id="1197477.IA57_03635"/>
<gene>
    <name evidence="2" type="ORF">IA57_03635</name>
</gene>
<sequence length="99" mass="11667">MCGHFNPCFCQLYTFYYQPYIVFCALFFLQDISIAINYLKGYAFLNKNAFILKKEGLFGSLFLVLKDAVNRYGCLGCRVFHRFFYCVFCCDKLLKNNLL</sequence>
<dbReference type="AlphaFoldDB" id="A0A084TMN1"/>
<reference evidence="2 3" key="1">
    <citation type="journal article" date="2014" name="Genome Announc.">
        <title>Draft Genome Sequence of the Algicidal Bacterium Mangrovimonas yunxiaonensis Strain LY01.</title>
        <authorList>
            <person name="Li Y."/>
            <person name="Zhu H."/>
            <person name="Li C."/>
            <person name="Zhang H."/>
            <person name="Chen Z."/>
            <person name="Zheng W."/>
            <person name="Xu H."/>
            <person name="Zheng T."/>
        </authorList>
    </citation>
    <scope>NUCLEOTIDE SEQUENCE [LARGE SCALE GENOMIC DNA]</scope>
    <source>
        <strain evidence="2 3">LY01</strain>
    </source>
</reference>
<evidence type="ECO:0000313" key="2">
    <source>
        <dbReference type="EMBL" id="KFB01967.1"/>
    </source>
</evidence>
<reference evidence="3" key="2">
    <citation type="submission" date="2014-07" db="EMBL/GenBank/DDBJ databases">
        <title>Genome sequence of Mangrovimonas yunxiaonensis.</title>
        <authorList>
            <person name="Li Y."/>
            <person name="Zheng T."/>
        </authorList>
    </citation>
    <scope>NUCLEOTIDE SEQUENCE [LARGE SCALE GENOMIC DNA]</scope>
    <source>
        <strain evidence="3">LY01</strain>
    </source>
</reference>
<evidence type="ECO:0000256" key="1">
    <source>
        <dbReference type="SAM" id="Phobius"/>
    </source>
</evidence>